<proteinExistence type="predicted"/>
<feature type="compositionally biased region" description="Low complexity" evidence="2">
    <location>
        <begin position="316"/>
        <end position="341"/>
    </location>
</feature>
<gene>
    <name evidence="3" type="ORF">KVT40_002837</name>
</gene>
<dbReference type="AlphaFoldDB" id="A0A8K0L4F8"/>
<evidence type="ECO:0000256" key="2">
    <source>
        <dbReference type="SAM" id="MobiDB-lite"/>
    </source>
</evidence>
<keyword evidence="4" id="KW-1185">Reference proteome</keyword>
<accession>A0A8K0L4F8</accession>
<feature type="compositionally biased region" description="Polar residues" evidence="2">
    <location>
        <begin position="381"/>
        <end position="395"/>
    </location>
</feature>
<dbReference type="Proteomes" id="UP000809789">
    <property type="component" value="Unassembled WGS sequence"/>
</dbReference>
<feature type="coiled-coil region" evidence="1">
    <location>
        <begin position="47"/>
        <end position="116"/>
    </location>
</feature>
<evidence type="ECO:0000313" key="3">
    <source>
        <dbReference type="EMBL" id="KAG8628972.1"/>
    </source>
</evidence>
<protein>
    <submittedName>
        <fullName evidence="3">Uncharacterized protein</fullName>
    </submittedName>
</protein>
<reference evidence="3" key="1">
    <citation type="submission" date="2021-07" db="EMBL/GenBank/DDBJ databases">
        <title>Elsinoe batatas strain:CRI-CJ2 Genome sequencing and assembly.</title>
        <authorList>
            <person name="Huang L."/>
        </authorList>
    </citation>
    <scope>NUCLEOTIDE SEQUENCE</scope>
    <source>
        <strain evidence="3">CRI-CJ2</strain>
    </source>
</reference>
<dbReference type="OrthoDB" id="20105at2759"/>
<feature type="region of interest" description="Disordered" evidence="2">
    <location>
        <begin position="316"/>
        <end position="486"/>
    </location>
</feature>
<evidence type="ECO:0000313" key="4">
    <source>
        <dbReference type="Proteomes" id="UP000809789"/>
    </source>
</evidence>
<comment type="caution">
    <text evidence="3">The sequence shown here is derived from an EMBL/GenBank/DDBJ whole genome shotgun (WGS) entry which is preliminary data.</text>
</comment>
<evidence type="ECO:0000256" key="1">
    <source>
        <dbReference type="SAM" id="Coils"/>
    </source>
</evidence>
<dbReference type="EMBL" id="JAESVG020000003">
    <property type="protein sequence ID" value="KAG8628972.1"/>
    <property type="molecule type" value="Genomic_DNA"/>
</dbReference>
<sequence>MAPVAYTMHTYDHSLHTAALELKYERSVHLVDIIAKEEGIRKLRFDNHVLEDDNVELRDLLSAEQERCEKMESMMNEHLSRAEEAEAAVHGLEEELQAREQEISSLRAESKALKNLTTDTSKIMTEKLELTHELSRLRPEIDHLRAQATANEGLLTDKLGLQRRISEMEVDLENAKRDAKRALAKRRNTMVEAAQEDEMEGLKKSLAKEKRLHERAKETIEEMQAELDEIKKSSARDTAAETHKVEKNAEAEVRAQALARDLAKEQKEKVKAEKALQKAQKDWEGTKTVLEDKLTQYKNRTRTLKDRLKETETALEQAQAAAAQAATAAPKAAKSTAAAAKKAGKQGTKRTANQMDPDATTLGTPGDAPTKRARKGASVGEKSSFSITPFLNRTMSIAPDSPDAAKDDDSASATEAEADLPTSTSPIGTTKKPLQPIPSTKQNIKKPLTTLSGKTTKIPLQPVAEETEPASPHKAPVPNPRPAKKMRKSLAHFAAFSLEPEGEVETKKKKPKSRKLGGLGKTLFDEEDDAPLKAMPGGGGRGLFGGVAGGKMGPLVGGLGLARGSFLGGVGRGAQRSEDGFVFSPLKRERKAGSSFLK</sequence>
<name>A0A8K0L4F8_9PEZI</name>
<feature type="region of interest" description="Disordered" evidence="2">
    <location>
        <begin position="500"/>
        <end position="522"/>
    </location>
</feature>
<keyword evidence="1" id="KW-0175">Coiled coil</keyword>
<organism evidence="3 4">
    <name type="scientific">Elsinoe batatas</name>
    <dbReference type="NCBI Taxonomy" id="2601811"/>
    <lineage>
        <taxon>Eukaryota</taxon>
        <taxon>Fungi</taxon>
        <taxon>Dikarya</taxon>
        <taxon>Ascomycota</taxon>
        <taxon>Pezizomycotina</taxon>
        <taxon>Dothideomycetes</taxon>
        <taxon>Dothideomycetidae</taxon>
        <taxon>Myriangiales</taxon>
        <taxon>Elsinoaceae</taxon>
        <taxon>Elsinoe</taxon>
    </lineage>
</organism>